<dbReference type="PANTHER" id="PTHR45661">
    <property type="entry name" value="SURFACE ANTIGEN"/>
    <property type="match status" value="1"/>
</dbReference>
<name>A0AB33IZK9_9BACT</name>
<evidence type="ECO:0000313" key="3">
    <source>
        <dbReference type="EMBL" id="BFO75168.1"/>
    </source>
</evidence>
<evidence type="ECO:0000256" key="1">
    <source>
        <dbReference type="SAM" id="SignalP"/>
    </source>
</evidence>
<dbReference type="Gene3D" id="3.80.10.10">
    <property type="entry name" value="Ribonuclease Inhibitor"/>
    <property type="match status" value="1"/>
</dbReference>
<feature type="domain" description="MBG" evidence="2">
    <location>
        <begin position="280"/>
        <end position="353"/>
    </location>
</feature>
<dbReference type="EMBL" id="AP035787">
    <property type="protein sequence ID" value="BFO75168.1"/>
    <property type="molecule type" value="Genomic_DNA"/>
</dbReference>
<dbReference type="InterPro" id="IPR032675">
    <property type="entry name" value="LRR_dom_sf"/>
</dbReference>
<dbReference type="InterPro" id="IPR053139">
    <property type="entry name" value="Surface_bspA-like"/>
</dbReference>
<dbReference type="SUPFAM" id="SSF52058">
    <property type="entry name" value="L domain-like"/>
    <property type="match status" value="1"/>
</dbReference>
<gene>
    <name evidence="3" type="ORF">GTC17259_02180</name>
</gene>
<dbReference type="InterPro" id="IPR026906">
    <property type="entry name" value="LRR_5"/>
</dbReference>
<dbReference type="AlphaFoldDB" id="A0AB33IZK9"/>
<proteinExistence type="predicted"/>
<dbReference type="Pfam" id="PF13306">
    <property type="entry name" value="LRR_5"/>
    <property type="match status" value="2"/>
</dbReference>
<feature type="signal peptide" evidence="1">
    <location>
        <begin position="1"/>
        <end position="23"/>
    </location>
</feature>
<dbReference type="Pfam" id="PF18676">
    <property type="entry name" value="MBG_2"/>
    <property type="match status" value="4"/>
</dbReference>
<reference evidence="3" key="1">
    <citation type="submission" date="2024-07" db="EMBL/GenBank/DDBJ databases">
        <title>Complete genome sequence of Prevotella sp. YM-2024 GTC17259.</title>
        <authorList>
            <person name="Hayashi M."/>
            <person name="Muto Y."/>
            <person name="Tanaka K."/>
            <person name="Niwa H."/>
        </authorList>
    </citation>
    <scope>NUCLEOTIDE SEQUENCE</scope>
    <source>
        <strain evidence="3">GTC17259</strain>
    </source>
</reference>
<feature type="chain" id="PRO_5044204365" description="MBG domain-containing protein" evidence="1">
    <location>
        <begin position="24"/>
        <end position="717"/>
    </location>
</feature>
<feature type="domain" description="MBG" evidence="2">
    <location>
        <begin position="362"/>
        <end position="434"/>
    </location>
</feature>
<feature type="domain" description="MBG" evidence="2">
    <location>
        <begin position="521"/>
        <end position="596"/>
    </location>
</feature>
<accession>A0AB33IZK9</accession>
<dbReference type="InterPro" id="IPR041286">
    <property type="entry name" value="MBG_2"/>
</dbReference>
<dbReference type="Gene3D" id="3.30.160.710">
    <property type="match status" value="4"/>
</dbReference>
<organism evidence="3">
    <name type="scientific">Prevotella sp. GTC17259</name>
    <dbReference type="NCBI Taxonomy" id="3236795"/>
    <lineage>
        <taxon>Bacteria</taxon>
        <taxon>Pseudomonadati</taxon>
        <taxon>Bacteroidota</taxon>
        <taxon>Bacteroidia</taxon>
        <taxon>Bacteroidales</taxon>
        <taxon>Prevotellaceae</taxon>
        <taxon>Prevotella</taxon>
    </lineage>
</organism>
<protein>
    <recommendedName>
        <fullName evidence="2">MBG domain-containing protein</fullName>
    </recommendedName>
</protein>
<keyword evidence="1" id="KW-0732">Signal</keyword>
<sequence length="717" mass="79077">MKHFYTKILLTAIGLFITMQVNGATEVTIGQLKYTLNGTEASVSGYVEGITDLAVPETIEVDGITFRVTAIANGAFQKCLSLTSISAPSIKMIGSSAFGENYAYYHPCKNLREISFPNVEEINADAFRFCTSLKKAYLGSKLRDLYGEAFAHCSSLVYIVFPQTLSFMSNNTFYGCNMLQTIIYTGKSFGKCSSNANVYSPNDFVTWSASNFDYNGHQPVVTFTNNLPNGFAPTNYDLSNLKVNAGNYTDSIPFIFANEDMSFEAKVPYNYVINKIPLIAKVDNATREYGEENPTFHTSYSGFVNSEGPEVLLTSGNFTTEATKRSNVGEYPVRFSGATAANYTIAPAEATLTITKASLIAQPNNVEKVYGENNPSLTVHYTGLKNGESSPVWEVSPNISTTATKQSGAGTYPIVLNAGVPKNYNMETREGSLTINKASLTITADNKSCKYFEETPSLTCRYEGFVNGEDYRVLTQQPALSTNGIKGRWVGTYAIEVSGAVADNYKITQVAGILTIEKRVLNVSTDNYTRSYNEPNPDFKLIYDGFVNNEDEHVIATKPIVTVDADQKSDVGSYNINISGGLADNYDFHYSGGILTINKAYQTLSWEQDLNQLVKFDQAELTAKASSELPITYILEDKTFCSLTQIGDKTYLDCAKEGETTIYAIQQGNKNYYPTTKIYKNIIISATSGIENITKEKHPILSPMANFYYQSKRLLME</sequence>
<dbReference type="Gene3D" id="3.40.50.12480">
    <property type="match status" value="1"/>
</dbReference>
<feature type="domain" description="MBG" evidence="2">
    <location>
        <begin position="440"/>
        <end position="515"/>
    </location>
</feature>
<dbReference type="PANTHER" id="PTHR45661:SF3">
    <property type="entry name" value="IG-LIKE DOMAIN-CONTAINING PROTEIN"/>
    <property type="match status" value="1"/>
</dbReference>
<evidence type="ECO:0000259" key="2">
    <source>
        <dbReference type="Pfam" id="PF18676"/>
    </source>
</evidence>